<sequence>MTVLRWRRGEKAATALQGRDRAFSNGRTKVVGYVKALFGTAAARDDVTRTWGCREVASAVPKHHSKQQRAMESDETCDKMEDGAALAVSTGWGRRNLLCLAFGSALKGAREIWLLSNFDSQKDIAYPNDTRVPIKGREDECSTNSRLLFQTKG</sequence>
<organism evidence="1 2">
    <name type="scientific">Stylosanthes scabra</name>
    <dbReference type="NCBI Taxonomy" id="79078"/>
    <lineage>
        <taxon>Eukaryota</taxon>
        <taxon>Viridiplantae</taxon>
        <taxon>Streptophyta</taxon>
        <taxon>Embryophyta</taxon>
        <taxon>Tracheophyta</taxon>
        <taxon>Spermatophyta</taxon>
        <taxon>Magnoliopsida</taxon>
        <taxon>eudicotyledons</taxon>
        <taxon>Gunneridae</taxon>
        <taxon>Pentapetalae</taxon>
        <taxon>rosids</taxon>
        <taxon>fabids</taxon>
        <taxon>Fabales</taxon>
        <taxon>Fabaceae</taxon>
        <taxon>Papilionoideae</taxon>
        <taxon>50 kb inversion clade</taxon>
        <taxon>dalbergioids sensu lato</taxon>
        <taxon>Dalbergieae</taxon>
        <taxon>Pterocarpus clade</taxon>
        <taxon>Stylosanthes</taxon>
    </lineage>
</organism>
<keyword evidence="2" id="KW-1185">Reference proteome</keyword>
<accession>A0ABU6RKF6</accession>
<reference evidence="1 2" key="1">
    <citation type="journal article" date="2023" name="Plants (Basel)">
        <title>Bridging the Gap: Combining Genomics and Transcriptomics Approaches to Understand Stylosanthes scabra, an Orphan Legume from the Brazilian Caatinga.</title>
        <authorList>
            <person name="Ferreira-Neto J.R.C."/>
            <person name="da Silva M.D."/>
            <person name="Binneck E."/>
            <person name="de Melo N.F."/>
            <person name="da Silva R.H."/>
            <person name="de Melo A.L.T.M."/>
            <person name="Pandolfi V."/>
            <person name="Bustamante F.O."/>
            <person name="Brasileiro-Vidal A.C."/>
            <person name="Benko-Iseppon A.M."/>
        </authorList>
    </citation>
    <scope>NUCLEOTIDE SEQUENCE [LARGE SCALE GENOMIC DNA]</scope>
    <source>
        <tissue evidence="1">Leaves</tissue>
    </source>
</reference>
<gene>
    <name evidence="1" type="ORF">PIB30_057423</name>
</gene>
<evidence type="ECO:0000313" key="2">
    <source>
        <dbReference type="Proteomes" id="UP001341840"/>
    </source>
</evidence>
<name>A0ABU6RKF6_9FABA</name>
<evidence type="ECO:0000313" key="1">
    <source>
        <dbReference type="EMBL" id="MED6124276.1"/>
    </source>
</evidence>
<dbReference type="EMBL" id="JASCZI010030678">
    <property type="protein sequence ID" value="MED6124276.1"/>
    <property type="molecule type" value="Genomic_DNA"/>
</dbReference>
<protein>
    <submittedName>
        <fullName evidence="1">Uncharacterized protein</fullName>
    </submittedName>
</protein>
<proteinExistence type="predicted"/>
<dbReference type="Proteomes" id="UP001341840">
    <property type="component" value="Unassembled WGS sequence"/>
</dbReference>
<comment type="caution">
    <text evidence="1">The sequence shown here is derived from an EMBL/GenBank/DDBJ whole genome shotgun (WGS) entry which is preliminary data.</text>
</comment>